<feature type="domain" description="NmrA-like" evidence="1">
    <location>
        <begin position="9"/>
        <end position="239"/>
    </location>
</feature>
<evidence type="ECO:0000259" key="1">
    <source>
        <dbReference type="Pfam" id="PF05368"/>
    </source>
</evidence>
<dbReference type="Gene3D" id="3.40.50.720">
    <property type="entry name" value="NAD(P)-binding Rossmann-like Domain"/>
    <property type="match status" value="1"/>
</dbReference>
<dbReference type="Gene3D" id="3.90.25.10">
    <property type="entry name" value="UDP-galactose 4-epimerase, domain 1"/>
    <property type="match status" value="1"/>
</dbReference>
<keyword evidence="3" id="KW-1185">Reference proteome</keyword>
<organism evidence="2 3">
    <name type="scientific">Nocardiopsis endophytica</name>
    <dbReference type="NCBI Taxonomy" id="3018445"/>
    <lineage>
        <taxon>Bacteria</taxon>
        <taxon>Bacillati</taxon>
        <taxon>Actinomycetota</taxon>
        <taxon>Actinomycetes</taxon>
        <taxon>Streptosporangiales</taxon>
        <taxon>Nocardiopsidaceae</taxon>
        <taxon>Nocardiopsis</taxon>
    </lineage>
</organism>
<dbReference type="InterPro" id="IPR051604">
    <property type="entry name" value="Ergot_Alk_Oxidoreductase"/>
</dbReference>
<sequence length="288" mass="29752">MSAAAPDPVLVTGATGTVGRMLTAGLAAQGVLPRVMLRPGSESAPPEGGVPVRADADDPASLRAAFSGVRSLFLLTPLGRRQDLRHARLLEAAERAGVEWIVKVSALGADPASPVPVHREHGLSDAALAASGIPHAVLRPNAFMQNTAQWRATIERMGAIRLPMGRSRVSMVDARDVAAAACAALVAPGPGPVAVDLTGPEALSYDEIAAAVSGAAGVPVRYCDVSPEEAAEGMRANGMPDWAIESRLALYATIRAGEAEAVTDGVRMLTGRPPRRLADLLAETGYPL</sequence>
<reference evidence="2 3" key="1">
    <citation type="submission" date="2023-01" db="EMBL/GenBank/DDBJ databases">
        <title>Draft genome sequence of Nocardiopsis sp. RSe5-2 isolated from halophytes.</title>
        <authorList>
            <person name="Duangmal K."/>
            <person name="Chantavorakit T."/>
        </authorList>
    </citation>
    <scope>NUCLEOTIDE SEQUENCE [LARGE SCALE GENOMIC DNA]</scope>
    <source>
        <strain evidence="2 3">RSe5-2</strain>
    </source>
</reference>
<dbReference type="InterPro" id="IPR008030">
    <property type="entry name" value="NmrA-like"/>
</dbReference>
<name>A0ABT4U383_9ACTN</name>
<dbReference type="Pfam" id="PF05368">
    <property type="entry name" value="NmrA"/>
    <property type="match status" value="1"/>
</dbReference>
<dbReference type="EMBL" id="JAQFWQ010000029">
    <property type="protein sequence ID" value="MDA2811411.1"/>
    <property type="molecule type" value="Genomic_DNA"/>
</dbReference>
<dbReference type="InterPro" id="IPR036291">
    <property type="entry name" value="NAD(P)-bd_dom_sf"/>
</dbReference>
<comment type="caution">
    <text evidence="2">The sequence shown here is derived from an EMBL/GenBank/DDBJ whole genome shotgun (WGS) entry which is preliminary data.</text>
</comment>
<evidence type="ECO:0000313" key="2">
    <source>
        <dbReference type="EMBL" id="MDA2811411.1"/>
    </source>
</evidence>
<dbReference type="SUPFAM" id="SSF51735">
    <property type="entry name" value="NAD(P)-binding Rossmann-fold domains"/>
    <property type="match status" value="1"/>
</dbReference>
<accession>A0ABT4U383</accession>
<dbReference type="PANTHER" id="PTHR43162:SF1">
    <property type="entry name" value="PRESTALK A DIFFERENTIATION PROTEIN A"/>
    <property type="match status" value="1"/>
</dbReference>
<evidence type="ECO:0000313" key="3">
    <source>
        <dbReference type="Proteomes" id="UP001527866"/>
    </source>
</evidence>
<dbReference type="Proteomes" id="UP001527866">
    <property type="component" value="Unassembled WGS sequence"/>
</dbReference>
<dbReference type="RefSeq" id="WP_270685867.1">
    <property type="nucleotide sequence ID" value="NZ_JAQFWQ010000029.1"/>
</dbReference>
<proteinExistence type="predicted"/>
<protein>
    <submittedName>
        <fullName evidence="2">NAD(P)H-binding protein</fullName>
    </submittedName>
</protein>
<dbReference type="PANTHER" id="PTHR43162">
    <property type="match status" value="1"/>
</dbReference>
<gene>
    <name evidence="2" type="ORF">O4J56_12280</name>
</gene>